<keyword evidence="9" id="KW-0234">DNA repair</keyword>
<evidence type="ECO:0000256" key="15">
    <source>
        <dbReference type="SAM" id="MobiDB-lite"/>
    </source>
</evidence>
<evidence type="ECO:0000256" key="7">
    <source>
        <dbReference type="ARBA" id="ARBA00022840"/>
    </source>
</evidence>
<reference evidence="18 19" key="1">
    <citation type="submission" date="2018-05" db="EMBL/GenBank/DDBJ databases">
        <title>A metagenomic window into the 2 km-deep terrestrial subsurface aquifer revealed taxonomically and functionally diverse microbial community comprising novel uncultured bacterial lineages.</title>
        <authorList>
            <person name="Kadnikov V.V."/>
            <person name="Mardanov A.V."/>
            <person name="Beletsky A.V."/>
            <person name="Banks D."/>
            <person name="Pimenov N.V."/>
            <person name="Frank Y.A."/>
            <person name="Karnachuk O.V."/>
            <person name="Ravin N.V."/>
        </authorList>
    </citation>
    <scope>NUCLEOTIDE SEQUENCE [LARGE SCALE GENOMIC DNA]</scope>
    <source>
        <strain evidence="18">BY</strain>
    </source>
</reference>
<evidence type="ECO:0000313" key="18">
    <source>
        <dbReference type="EMBL" id="AXA36202.1"/>
    </source>
</evidence>
<dbReference type="SUPFAM" id="SSF52980">
    <property type="entry name" value="Restriction endonuclease-like"/>
    <property type="match status" value="1"/>
</dbReference>
<evidence type="ECO:0000256" key="1">
    <source>
        <dbReference type="ARBA" id="ARBA00022722"/>
    </source>
</evidence>
<keyword evidence="5 14" id="KW-0347">Helicase</keyword>
<comment type="catalytic activity">
    <reaction evidence="11">
        <text>Couples ATP hydrolysis with the unwinding of duplex DNA by translocating in the 3'-5' direction.</text>
        <dbReference type="EC" id="5.6.2.4"/>
    </reaction>
</comment>
<dbReference type="SUPFAM" id="SSF52540">
    <property type="entry name" value="P-loop containing nucleoside triphosphate hydrolases"/>
    <property type="match status" value="1"/>
</dbReference>
<dbReference type="GO" id="GO:0009338">
    <property type="term" value="C:exodeoxyribonuclease V complex"/>
    <property type="evidence" value="ECO:0007669"/>
    <property type="project" value="TreeGrafter"/>
</dbReference>
<protein>
    <recommendedName>
        <fullName evidence="12">DNA 3'-5' helicase</fullName>
        <ecNumber evidence="12">5.6.2.4</ecNumber>
    </recommendedName>
</protein>
<dbReference type="Pfam" id="PF00580">
    <property type="entry name" value="UvrD-helicase"/>
    <property type="match status" value="1"/>
</dbReference>
<dbReference type="KEGG" id="schv:BRCON_1425"/>
<gene>
    <name evidence="18" type="ORF">BRCON_1425</name>
</gene>
<evidence type="ECO:0000256" key="12">
    <source>
        <dbReference type="ARBA" id="ARBA00034808"/>
    </source>
</evidence>
<evidence type="ECO:0000256" key="5">
    <source>
        <dbReference type="ARBA" id="ARBA00022806"/>
    </source>
</evidence>
<evidence type="ECO:0000256" key="9">
    <source>
        <dbReference type="ARBA" id="ARBA00023204"/>
    </source>
</evidence>
<feature type="domain" description="UvrD-like helicase C-terminal" evidence="17">
    <location>
        <begin position="397"/>
        <end position="709"/>
    </location>
</feature>
<evidence type="ECO:0000256" key="8">
    <source>
        <dbReference type="ARBA" id="ARBA00023125"/>
    </source>
</evidence>
<comment type="catalytic activity">
    <reaction evidence="13">
        <text>ATP + H2O = ADP + phosphate + H(+)</text>
        <dbReference type="Rhea" id="RHEA:13065"/>
        <dbReference type="ChEBI" id="CHEBI:15377"/>
        <dbReference type="ChEBI" id="CHEBI:15378"/>
        <dbReference type="ChEBI" id="CHEBI:30616"/>
        <dbReference type="ChEBI" id="CHEBI:43474"/>
        <dbReference type="ChEBI" id="CHEBI:456216"/>
        <dbReference type="EC" id="5.6.2.4"/>
    </reaction>
</comment>
<dbReference type="InterPro" id="IPR011335">
    <property type="entry name" value="Restrct_endonuc-II-like"/>
</dbReference>
<dbReference type="PROSITE" id="PS51198">
    <property type="entry name" value="UVRD_HELICASE_ATP_BIND"/>
    <property type="match status" value="1"/>
</dbReference>
<keyword evidence="10" id="KW-0413">Isomerase</keyword>
<dbReference type="InterPro" id="IPR027417">
    <property type="entry name" value="P-loop_NTPase"/>
</dbReference>
<dbReference type="PANTHER" id="PTHR11070:SF23">
    <property type="entry name" value="RECBCD ENZYME SUBUNIT RECB"/>
    <property type="match status" value="1"/>
</dbReference>
<dbReference type="AlphaFoldDB" id="A0A2Z4Y665"/>
<evidence type="ECO:0000256" key="2">
    <source>
        <dbReference type="ARBA" id="ARBA00022741"/>
    </source>
</evidence>
<evidence type="ECO:0000256" key="4">
    <source>
        <dbReference type="ARBA" id="ARBA00022801"/>
    </source>
</evidence>
<dbReference type="InterPro" id="IPR014017">
    <property type="entry name" value="DNA_helicase_UvrD-like_C"/>
</dbReference>
<evidence type="ECO:0000256" key="3">
    <source>
        <dbReference type="ARBA" id="ARBA00022763"/>
    </source>
</evidence>
<keyword evidence="4 14" id="KW-0378">Hydrolase</keyword>
<feature type="region of interest" description="Disordered" evidence="15">
    <location>
        <begin position="789"/>
        <end position="813"/>
    </location>
</feature>
<evidence type="ECO:0000256" key="6">
    <source>
        <dbReference type="ARBA" id="ARBA00022839"/>
    </source>
</evidence>
<dbReference type="GO" id="GO:0003677">
    <property type="term" value="F:DNA binding"/>
    <property type="evidence" value="ECO:0007669"/>
    <property type="project" value="UniProtKB-KW"/>
</dbReference>
<feature type="binding site" evidence="14">
    <location>
        <begin position="23"/>
        <end position="30"/>
    </location>
    <ligand>
        <name>ATP</name>
        <dbReference type="ChEBI" id="CHEBI:30616"/>
    </ligand>
</feature>
<dbReference type="InterPro" id="IPR014016">
    <property type="entry name" value="UvrD-like_ATP-bd"/>
</dbReference>
<accession>A0A2Z4Y665</accession>
<keyword evidence="6" id="KW-0269">Exonuclease</keyword>
<dbReference type="GO" id="GO:0043138">
    <property type="term" value="F:3'-5' DNA helicase activity"/>
    <property type="evidence" value="ECO:0007669"/>
    <property type="project" value="UniProtKB-EC"/>
</dbReference>
<organism evidence="18 19">
    <name type="scientific">Sumerlaea chitinivorans</name>
    <dbReference type="NCBI Taxonomy" id="2250252"/>
    <lineage>
        <taxon>Bacteria</taxon>
        <taxon>Candidatus Sumerlaeota</taxon>
        <taxon>Candidatus Sumerlaeia</taxon>
        <taxon>Candidatus Sumerlaeales</taxon>
        <taxon>Candidatus Sumerlaeaceae</taxon>
        <taxon>Candidatus Sumerlaea</taxon>
    </lineage>
</organism>
<dbReference type="Pfam" id="PF13361">
    <property type="entry name" value="UvrD_C"/>
    <property type="match status" value="1"/>
</dbReference>
<dbReference type="Gene3D" id="3.90.320.10">
    <property type="match status" value="1"/>
</dbReference>
<dbReference type="PANTHER" id="PTHR11070">
    <property type="entry name" value="UVRD / RECB / PCRA DNA HELICASE FAMILY MEMBER"/>
    <property type="match status" value="1"/>
</dbReference>
<keyword evidence="2 14" id="KW-0547">Nucleotide-binding</keyword>
<dbReference type="InterPro" id="IPR000212">
    <property type="entry name" value="DNA_helicase_UvrD/REP"/>
</dbReference>
<dbReference type="Gene3D" id="1.10.486.10">
    <property type="entry name" value="PCRA, domain 4"/>
    <property type="match status" value="1"/>
</dbReference>
<dbReference type="CDD" id="cd17932">
    <property type="entry name" value="DEXQc_UvrD"/>
    <property type="match status" value="1"/>
</dbReference>
<dbReference type="InterPro" id="IPR011604">
    <property type="entry name" value="PDDEXK-like_dom_sf"/>
</dbReference>
<evidence type="ECO:0000256" key="11">
    <source>
        <dbReference type="ARBA" id="ARBA00034617"/>
    </source>
</evidence>
<dbReference type="GO" id="GO:0005829">
    <property type="term" value="C:cytosol"/>
    <property type="evidence" value="ECO:0007669"/>
    <property type="project" value="TreeGrafter"/>
</dbReference>
<evidence type="ECO:0000256" key="14">
    <source>
        <dbReference type="PROSITE-ProRule" id="PRU00560"/>
    </source>
</evidence>
<feature type="domain" description="UvrD-like helicase ATP-binding" evidence="16">
    <location>
        <begin position="2"/>
        <end position="396"/>
    </location>
</feature>
<dbReference type="PROSITE" id="PS51217">
    <property type="entry name" value="UVRD_HELICASE_CTER"/>
    <property type="match status" value="1"/>
</dbReference>
<evidence type="ECO:0000259" key="17">
    <source>
        <dbReference type="PROSITE" id="PS51217"/>
    </source>
</evidence>
<evidence type="ECO:0000313" key="19">
    <source>
        <dbReference type="Proteomes" id="UP000262583"/>
    </source>
</evidence>
<name>A0A2Z4Y665_SUMC1</name>
<dbReference type="Proteomes" id="UP000262583">
    <property type="component" value="Chromosome"/>
</dbReference>
<evidence type="ECO:0000259" key="16">
    <source>
        <dbReference type="PROSITE" id="PS51198"/>
    </source>
</evidence>
<keyword evidence="3" id="KW-0227">DNA damage</keyword>
<evidence type="ECO:0000256" key="13">
    <source>
        <dbReference type="ARBA" id="ARBA00048988"/>
    </source>
</evidence>
<keyword evidence="8" id="KW-0238">DNA-binding</keyword>
<dbReference type="EC" id="5.6.2.4" evidence="12"/>
<dbReference type="GO" id="GO:0005524">
    <property type="term" value="F:ATP binding"/>
    <property type="evidence" value="ECO:0007669"/>
    <property type="project" value="UniProtKB-UniRule"/>
</dbReference>
<dbReference type="EMBL" id="CP030759">
    <property type="protein sequence ID" value="AXA36202.1"/>
    <property type="molecule type" value="Genomic_DNA"/>
</dbReference>
<sequence>MVDKWTPNQKQAIQARGNAVVTAGAGAGKTLVLVEHYYHVLVEAHPDWPIESVVTVTFTRKAAAEMLARVRRKFDEVLAAPGTAPSTRQRVQELRERLSLAPIGTIHAFCARLLRKYCFECQSDPEFEVLEAIAYDQLVDECIEATFNEWKRMETEDERVRAQKLLRLMSVFGNRSRRSRGDSLRKVLAEMLANRHTFEPVAQRYLAGDEAALAQTIQQFLQALPPEELPESDKSEASQEEQEALRIEREAEATATVLHPLAELYLAVLEEFRRRCSAATNARRTDLMDYAELELRVRNLLLENPQFRQRVYEDIHHLIVDEFQDTSQVQWEIFKSLICDAQGALAPERFFAVGDFKQSIYGFRQADLRVLQEAKELVSQDPDRQCISLNECFRMAPEPLRTVNRLFANLWEQYAEKTGIDPADLPVFEPLVGVRNETPGSACRIHVRVIADKRPTAAVRRQGEAAVVAETIRWLCGADGGQKLHEPGEIAILVRKRELFGGFEAALRELQIPYLTVAGGGLFARPEVRDVVGVLQAAFDPYDDFALLAFLRGSLINCSDELLLKISLEKDGFARRHLWTRCRTALEENAGPSGVPLTAIEADQLRFAVELLNEIHAHLGLVPIDELLQKVVERTAALEIWRRCPDGGQAVANIQRLLHIARQHRTSDLESFLEFAERQVDAREGEEESMLEAAAAGAVKIMTIHAAKGLEFPVVFVAGLSENWGGRQDTVLCDGKWFAVSKPTQTGTKPMLFEYLEKMEQRRELSEELRVLYVAATRCRDRLFLCSSDAEGGRSHSGESSGTKNTSTSSRTKKEDTTFAAFLCRALDTRRQEEVEVDGLPGALSHALGVTDFSSSDAGVPAILVRWQDEVQASKRRAERQTNESGMDPVPITTPDFEAAVLEKERFLREEFGLTEVQQDEGATQDAGAICGPTYDVPPFAPAIVGRPVHRDLFVTALLDFWECPLLFFRRRVLEIEDMPATEAAKQGELSGAVRGQLMHEAIERLLQGKENLGAYLTERIVEVAPFELEKARERAADFVTSIERAQALGLFREIEEAAEKRFETAYTICEENFLITARFDCEYVTIDGRVEIADFKTDTKLDDAGLNRYRKQMMLYLWVLSRFRAEQSLYRARLIFTQLGRCEVIEATAKELEDFCCSLRELLAEYERYSERFCRGDVVFDDQLVEALREWCRRRSAPCPEHSQVEKVGEHA</sequence>
<dbReference type="Gene3D" id="3.40.50.300">
    <property type="entry name" value="P-loop containing nucleotide triphosphate hydrolases"/>
    <property type="match status" value="3"/>
</dbReference>
<feature type="compositionally biased region" description="Low complexity" evidence="15">
    <location>
        <begin position="798"/>
        <end position="810"/>
    </location>
</feature>
<evidence type="ECO:0000256" key="10">
    <source>
        <dbReference type="ARBA" id="ARBA00023235"/>
    </source>
</evidence>
<keyword evidence="7 14" id="KW-0067">ATP-binding</keyword>
<keyword evidence="1" id="KW-0540">Nuclease</keyword>
<dbReference type="GO" id="GO:0000725">
    <property type="term" value="P:recombinational repair"/>
    <property type="evidence" value="ECO:0007669"/>
    <property type="project" value="TreeGrafter"/>
</dbReference>
<proteinExistence type="predicted"/>
<dbReference type="GO" id="GO:0004527">
    <property type="term" value="F:exonuclease activity"/>
    <property type="evidence" value="ECO:0007669"/>
    <property type="project" value="UniProtKB-KW"/>
</dbReference>